<gene>
    <name evidence="2" type="primary">51</name>
    <name evidence="2" type="ORF">SEA_EASLEY_51</name>
</gene>
<proteinExistence type="predicted"/>
<evidence type="ECO:0000313" key="2">
    <source>
        <dbReference type="EMBL" id="AWN05075.1"/>
    </source>
</evidence>
<accession>A0A2U8UN40</accession>
<keyword evidence="3" id="KW-1185">Reference proteome</keyword>
<sequence length="277" mass="30716">MTIPAEDGIYEGISDLEYHGDHDSLSSSGARTLLEAGGPAKYRYAPRVDKSDYDFGHVAHALILGEGSSIAVIEADSWRTKAAKDARDTARANGQVPVLTDTYAAGEQLARAAKSHPLGELLFAEGVPELSAYWHDEQTGMRLRCRPDWMTGPLVVDVKTTKSAAPRDFAKSCADYGYHQQEAFYRDGLKAVGFDDAQFLFFAIEKTRPFLCSVIELPAEAVAVGRSLNRVAVDLYADCVTNNRWPGYPEIIHRIDLPEWSYRAAEYTIRQHERQSA</sequence>
<keyword evidence="2" id="KW-0269">Exonuclease</keyword>
<dbReference type="InterPro" id="IPR024432">
    <property type="entry name" value="Put_RecE_PDDEXK-like_dom"/>
</dbReference>
<protein>
    <submittedName>
        <fullName evidence="2">RecE-like exonuclease</fullName>
    </submittedName>
</protein>
<evidence type="ECO:0000259" key="1">
    <source>
        <dbReference type="Pfam" id="PF12684"/>
    </source>
</evidence>
<feature type="domain" description="Putative exodeoxyribonuclease 8 PDDEXK-like" evidence="1">
    <location>
        <begin position="54"/>
        <end position="252"/>
    </location>
</feature>
<keyword evidence="2" id="KW-0378">Hydrolase</keyword>
<dbReference type="Pfam" id="PF12684">
    <property type="entry name" value="DUF3799"/>
    <property type="match status" value="1"/>
</dbReference>
<dbReference type="InterPro" id="IPR011604">
    <property type="entry name" value="PDDEXK-like_dom_sf"/>
</dbReference>
<reference evidence="3" key="1">
    <citation type="submission" date="2018-04" db="EMBL/GenBank/DDBJ databases">
        <authorList>
            <person name="Go L.Y."/>
            <person name="Mitchell J.A."/>
        </authorList>
    </citation>
    <scope>NUCLEOTIDE SEQUENCE [LARGE SCALE GENOMIC DNA]</scope>
</reference>
<dbReference type="Gene3D" id="3.90.320.10">
    <property type="match status" value="1"/>
</dbReference>
<dbReference type="GO" id="GO:0004527">
    <property type="term" value="F:exonuclease activity"/>
    <property type="evidence" value="ECO:0007669"/>
    <property type="project" value="UniProtKB-KW"/>
</dbReference>
<name>A0A2U8UN40_9CAUD</name>
<dbReference type="KEGG" id="vg:77930533"/>
<evidence type="ECO:0000313" key="3">
    <source>
        <dbReference type="Proteomes" id="UP000246494"/>
    </source>
</evidence>
<dbReference type="RefSeq" id="YP_010654683.1">
    <property type="nucleotide sequence ID" value="NC_070814.1"/>
</dbReference>
<organism evidence="2 3">
    <name type="scientific">Gordonia phage Easley</name>
    <dbReference type="NCBI Taxonomy" id="2182395"/>
    <lineage>
        <taxon>Viruses</taxon>
        <taxon>Duplodnaviria</taxon>
        <taxon>Heunggongvirae</taxon>
        <taxon>Uroviricota</taxon>
        <taxon>Caudoviricetes</taxon>
        <taxon>Beenievirus</taxon>
        <taxon>Beenievirus easley</taxon>
    </lineage>
</organism>
<dbReference type="GeneID" id="77930533"/>
<dbReference type="EMBL" id="MH155867">
    <property type="protein sequence ID" value="AWN05075.1"/>
    <property type="molecule type" value="Genomic_DNA"/>
</dbReference>
<keyword evidence="2" id="KW-0540">Nuclease</keyword>
<dbReference type="Proteomes" id="UP000246494">
    <property type="component" value="Segment"/>
</dbReference>